<dbReference type="eggNOG" id="COG2146">
    <property type="taxonomic scope" value="Bacteria"/>
</dbReference>
<dbReference type="EMBL" id="BBML01000001">
    <property type="protein sequence ID" value="GAK95641.1"/>
    <property type="molecule type" value="Genomic_DNA"/>
</dbReference>
<dbReference type="GO" id="GO:0051537">
    <property type="term" value="F:2 iron, 2 sulfur cluster binding"/>
    <property type="evidence" value="ECO:0007669"/>
    <property type="project" value="InterPro"/>
</dbReference>
<evidence type="ECO:0000313" key="2">
    <source>
        <dbReference type="Proteomes" id="UP000029221"/>
    </source>
</evidence>
<name>A0A090QJC8_9FLAO</name>
<keyword evidence="2" id="KW-1185">Reference proteome</keyword>
<proteinExistence type="predicted"/>
<organism evidence="1 2">
    <name type="scientific">Nonlabens tegetincola</name>
    <dbReference type="NCBI Taxonomy" id="323273"/>
    <lineage>
        <taxon>Bacteria</taxon>
        <taxon>Pseudomonadati</taxon>
        <taxon>Bacteroidota</taxon>
        <taxon>Flavobacteriia</taxon>
        <taxon>Flavobacteriales</taxon>
        <taxon>Flavobacteriaceae</taxon>
        <taxon>Nonlabens</taxon>
    </lineage>
</organism>
<evidence type="ECO:0000313" key="1">
    <source>
        <dbReference type="EMBL" id="GAK95641.1"/>
    </source>
</evidence>
<dbReference type="PROSITE" id="PS51257">
    <property type="entry name" value="PROKAR_LIPOPROTEIN"/>
    <property type="match status" value="1"/>
</dbReference>
<dbReference type="Proteomes" id="UP000029221">
    <property type="component" value="Unassembled WGS sequence"/>
</dbReference>
<gene>
    <name evidence="1" type="ORF">JCM19294_2423</name>
</gene>
<dbReference type="STRING" id="319236.BST91_12515"/>
<sequence>MKNWKLILIVLGFISCEDDELRNRNPNLLDLGFAVELNTSLPQYSGLNFPGNTVEVSGFGNRGIVVYNSNNRDYFAFDLSDPNHTPNECSRMEINGIEASCPCPTDNNKYSLINGQPLEGNGEYGMKAYRVVRNGNIITVSN</sequence>
<protein>
    <submittedName>
        <fullName evidence="1">Uncharacterized protein</fullName>
    </submittedName>
</protein>
<dbReference type="OrthoDB" id="1201186at2"/>
<comment type="caution">
    <text evidence="1">The sequence shown here is derived from an EMBL/GenBank/DDBJ whole genome shotgun (WGS) entry which is preliminary data.</text>
</comment>
<dbReference type="RefSeq" id="WP_042276271.1">
    <property type="nucleotide sequence ID" value="NZ_BBML01000001.1"/>
</dbReference>
<accession>A0A090QJC8</accession>
<accession>A0A2S7TE76</accession>
<reference evidence="1" key="1">
    <citation type="journal article" date="2014" name="Genome Announc.">
        <title>Draft Genome Sequences of Marine Flavobacterium Nonlabens Strains NR17, NR24, NR27, NR32, NR33, and Ara13.</title>
        <authorList>
            <person name="Nakanishi M."/>
            <person name="Meirelles P."/>
            <person name="Suzuki R."/>
            <person name="Takatani N."/>
            <person name="Mino S."/>
            <person name="Suda W."/>
            <person name="Oshima K."/>
            <person name="Hattori M."/>
            <person name="Ohkuma M."/>
            <person name="Hosokawa M."/>
            <person name="Miyashita K."/>
            <person name="Thompson F.L."/>
            <person name="Niwa A."/>
            <person name="Sawabe T."/>
            <person name="Sawabe T."/>
        </authorList>
    </citation>
    <scope>NUCLEOTIDE SEQUENCE [LARGE SCALE GENOMIC DNA]</scope>
    <source>
        <strain evidence="1">JCM 19294</strain>
    </source>
</reference>
<dbReference type="SUPFAM" id="SSF50022">
    <property type="entry name" value="ISP domain"/>
    <property type="match status" value="1"/>
</dbReference>
<dbReference type="Gene3D" id="2.102.10.10">
    <property type="entry name" value="Rieske [2Fe-2S] iron-sulphur domain"/>
    <property type="match status" value="1"/>
</dbReference>
<dbReference type="AlphaFoldDB" id="A0A090QJC8"/>
<dbReference type="InterPro" id="IPR036922">
    <property type="entry name" value="Rieske_2Fe-2S_sf"/>
</dbReference>